<dbReference type="OrthoDB" id="1898221at2759"/>
<keyword evidence="3 5" id="KW-1133">Transmembrane helix</keyword>
<dbReference type="GO" id="GO:0016020">
    <property type="term" value="C:membrane"/>
    <property type="evidence" value="ECO:0007669"/>
    <property type="project" value="InterPro"/>
</dbReference>
<dbReference type="Pfam" id="PF04750">
    <property type="entry name" value="Far-17a_AIG1"/>
    <property type="match status" value="1"/>
</dbReference>
<dbReference type="GO" id="GO:0012505">
    <property type="term" value="C:endomembrane system"/>
    <property type="evidence" value="ECO:0007669"/>
    <property type="project" value="UniProtKB-SubCell"/>
</dbReference>
<dbReference type="Proteomes" id="UP000094455">
    <property type="component" value="Unassembled WGS sequence"/>
</dbReference>
<feature type="transmembrane region" description="Helical" evidence="5">
    <location>
        <begin position="12"/>
        <end position="35"/>
    </location>
</feature>
<dbReference type="PANTHER" id="PTHR10989">
    <property type="entry name" value="ANDROGEN-INDUCED PROTEIN 1-RELATED"/>
    <property type="match status" value="1"/>
</dbReference>
<evidence type="ECO:0000313" key="6">
    <source>
        <dbReference type="EMBL" id="ODQ48084.1"/>
    </source>
</evidence>
<feature type="transmembrane region" description="Helical" evidence="5">
    <location>
        <begin position="47"/>
        <end position="67"/>
    </location>
</feature>
<keyword evidence="4 5" id="KW-0472">Membrane</keyword>
<reference evidence="6 7" key="1">
    <citation type="journal article" date="2016" name="Proc. Natl. Acad. Sci. U.S.A.">
        <title>Comparative genomics of biotechnologically important yeasts.</title>
        <authorList>
            <person name="Riley R."/>
            <person name="Haridas S."/>
            <person name="Wolfe K.H."/>
            <person name="Lopes M.R."/>
            <person name="Hittinger C.T."/>
            <person name="Goeker M."/>
            <person name="Salamov A.A."/>
            <person name="Wisecaver J.H."/>
            <person name="Long T.M."/>
            <person name="Calvey C.H."/>
            <person name="Aerts A.L."/>
            <person name="Barry K.W."/>
            <person name="Choi C."/>
            <person name="Clum A."/>
            <person name="Coughlan A.Y."/>
            <person name="Deshpande S."/>
            <person name="Douglass A.P."/>
            <person name="Hanson S.J."/>
            <person name="Klenk H.-P."/>
            <person name="LaButti K.M."/>
            <person name="Lapidus A."/>
            <person name="Lindquist E.A."/>
            <person name="Lipzen A.M."/>
            <person name="Meier-Kolthoff J.P."/>
            <person name="Ohm R.A."/>
            <person name="Otillar R.P."/>
            <person name="Pangilinan J.L."/>
            <person name="Peng Y."/>
            <person name="Rokas A."/>
            <person name="Rosa C.A."/>
            <person name="Scheuner C."/>
            <person name="Sibirny A.A."/>
            <person name="Slot J.C."/>
            <person name="Stielow J.B."/>
            <person name="Sun H."/>
            <person name="Kurtzman C.P."/>
            <person name="Blackwell M."/>
            <person name="Grigoriev I.V."/>
            <person name="Jeffries T.W."/>
        </authorList>
    </citation>
    <scope>NUCLEOTIDE SEQUENCE [LARGE SCALE GENOMIC DNA]</scope>
    <source>
        <strain evidence="6 7">NRRL Y-2026</strain>
    </source>
</reference>
<evidence type="ECO:0000313" key="7">
    <source>
        <dbReference type="Proteomes" id="UP000094455"/>
    </source>
</evidence>
<accession>A0A1E3NPQ0</accession>
<sequence length="225" mass="25234">MTADRHLGSPYPILLSAGFMVSAATAFQTLGTLVLPDYLAGGGHYQFLTNIALCFSTAYFALNLCYHTLRLRALGGAKVYLSATCFSLNFIVSLVYWGLKLFVPQLILSEKDTFPFSLDVKIHLLPLLCSAVDYLCFMQRWDVPYLSGYAIVASLTTLYWFWLEYLVADGAAYPYPFLNVEKNLRIVIFLVVSLLAFGSFCVGKLIHPEFIPELEKAEDDYAKTK</sequence>
<evidence type="ECO:0000256" key="2">
    <source>
        <dbReference type="ARBA" id="ARBA00022692"/>
    </source>
</evidence>
<evidence type="ECO:0008006" key="8">
    <source>
        <dbReference type="Google" id="ProtNLM"/>
    </source>
</evidence>
<feature type="transmembrane region" description="Helical" evidence="5">
    <location>
        <begin position="183"/>
        <end position="206"/>
    </location>
</feature>
<dbReference type="EMBL" id="KV454002">
    <property type="protein sequence ID" value="ODQ48084.1"/>
    <property type="molecule type" value="Genomic_DNA"/>
</dbReference>
<dbReference type="AlphaFoldDB" id="A0A1E3NPQ0"/>
<evidence type="ECO:0000256" key="5">
    <source>
        <dbReference type="SAM" id="Phobius"/>
    </source>
</evidence>
<keyword evidence="7" id="KW-1185">Reference proteome</keyword>
<feature type="transmembrane region" description="Helical" evidence="5">
    <location>
        <begin position="143"/>
        <end position="163"/>
    </location>
</feature>
<name>A0A1E3NPQ0_9ASCO</name>
<organism evidence="6 7">
    <name type="scientific">Pichia membranifaciens NRRL Y-2026</name>
    <dbReference type="NCBI Taxonomy" id="763406"/>
    <lineage>
        <taxon>Eukaryota</taxon>
        <taxon>Fungi</taxon>
        <taxon>Dikarya</taxon>
        <taxon>Ascomycota</taxon>
        <taxon>Saccharomycotina</taxon>
        <taxon>Pichiomycetes</taxon>
        <taxon>Pichiales</taxon>
        <taxon>Pichiaceae</taxon>
        <taxon>Pichia</taxon>
    </lineage>
</organism>
<dbReference type="InterPro" id="IPR006838">
    <property type="entry name" value="ADTRP_AIG1"/>
</dbReference>
<evidence type="ECO:0000256" key="1">
    <source>
        <dbReference type="ARBA" id="ARBA00004127"/>
    </source>
</evidence>
<comment type="subcellular location">
    <subcellularLocation>
        <location evidence="1">Endomembrane system</location>
        <topology evidence="1">Multi-pass membrane protein</topology>
    </subcellularLocation>
</comment>
<dbReference type="GeneID" id="30180775"/>
<evidence type="ECO:0000256" key="4">
    <source>
        <dbReference type="ARBA" id="ARBA00023136"/>
    </source>
</evidence>
<keyword evidence="2 5" id="KW-0812">Transmembrane</keyword>
<feature type="transmembrane region" description="Helical" evidence="5">
    <location>
        <begin position="79"/>
        <end position="98"/>
    </location>
</feature>
<proteinExistence type="predicted"/>
<evidence type="ECO:0000256" key="3">
    <source>
        <dbReference type="ARBA" id="ARBA00022989"/>
    </source>
</evidence>
<gene>
    <name evidence="6" type="ORF">PICMEDRAFT_72072</name>
</gene>
<dbReference type="PANTHER" id="PTHR10989:SF16">
    <property type="entry name" value="AT02829P-RELATED"/>
    <property type="match status" value="1"/>
</dbReference>
<protein>
    <recommendedName>
        <fullName evidence="8">FAR-17a/AIG1-like protein</fullName>
    </recommendedName>
</protein>
<dbReference type="RefSeq" id="XP_019019197.1">
    <property type="nucleotide sequence ID" value="XM_019164088.1"/>
</dbReference>